<accession>A0A154PBB0</accession>
<dbReference type="EMBL" id="KQ434867">
    <property type="protein sequence ID" value="KZC09142.1"/>
    <property type="molecule type" value="Genomic_DNA"/>
</dbReference>
<gene>
    <name evidence="1" type="ORF">WN55_00742</name>
</gene>
<name>A0A154PBB0_DUFNO</name>
<organism evidence="1 2">
    <name type="scientific">Dufourea novaeangliae</name>
    <name type="common">Sweat bee</name>
    <dbReference type="NCBI Taxonomy" id="178035"/>
    <lineage>
        <taxon>Eukaryota</taxon>
        <taxon>Metazoa</taxon>
        <taxon>Ecdysozoa</taxon>
        <taxon>Arthropoda</taxon>
        <taxon>Hexapoda</taxon>
        <taxon>Insecta</taxon>
        <taxon>Pterygota</taxon>
        <taxon>Neoptera</taxon>
        <taxon>Endopterygota</taxon>
        <taxon>Hymenoptera</taxon>
        <taxon>Apocrita</taxon>
        <taxon>Aculeata</taxon>
        <taxon>Apoidea</taxon>
        <taxon>Anthophila</taxon>
        <taxon>Halictidae</taxon>
        <taxon>Rophitinae</taxon>
        <taxon>Dufourea</taxon>
    </lineage>
</organism>
<reference evidence="1 2" key="1">
    <citation type="submission" date="2015-07" db="EMBL/GenBank/DDBJ databases">
        <title>The genome of Dufourea novaeangliae.</title>
        <authorList>
            <person name="Pan H."/>
            <person name="Kapheim K."/>
        </authorList>
    </citation>
    <scope>NUCLEOTIDE SEQUENCE [LARGE SCALE GENOMIC DNA]</scope>
    <source>
        <strain evidence="1">0120121106</strain>
        <tissue evidence="1">Whole body</tissue>
    </source>
</reference>
<evidence type="ECO:0000313" key="1">
    <source>
        <dbReference type="EMBL" id="KZC09142.1"/>
    </source>
</evidence>
<keyword evidence="2" id="KW-1185">Reference proteome</keyword>
<protein>
    <submittedName>
        <fullName evidence="1">Uncharacterized protein</fullName>
    </submittedName>
</protein>
<proteinExistence type="predicted"/>
<dbReference type="Proteomes" id="UP000076502">
    <property type="component" value="Unassembled WGS sequence"/>
</dbReference>
<evidence type="ECO:0000313" key="2">
    <source>
        <dbReference type="Proteomes" id="UP000076502"/>
    </source>
</evidence>
<dbReference type="AlphaFoldDB" id="A0A154PBB0"/>
<sequence length="68" mass="7731">MLEVVTICVNAKLQSSYYIYPTCMLQCECVPYCYDKIKQLVPILEAQIHNPSTTMASIVLLFLQSLTL</sequence>